<dbReference type="InterPro" id="IPR029063">
    <property type="entry name" value="SAM-dependent_MTases_sf"/>
</dbReference>
<reference evidence="2" key="1">
    <citation type="submission" date="2018-05" db="EMBL/GenBank/DDBJ databases">
        <authorList>
            <person name="Lanie J.A."/>
            <person name="Ng W.-L."/>
            <person name="Kazmierczak K.M."/>
            <person name="Andrzejewski T.M."/>
            <person name="Davidsen T.M."/>
            <person name="Wayne K.J."/>
            <person name="Tettelin H."/>
            <person name="Glass J.I."/>
            <person name="Rusch D."/>
            <person name="Podicherti R."/>
            <person name="Tsui H.-C.T."/>
            <person name="Winkler M.E."/>
        </authorList>
    </citation>
    <scope>NUCLEOTIDE SEQUENCE</scope>
</reference>
<feature type="non-terminal residue" evidence="2">
    <location>
        <position position="195"/>
    </location>
</feature>
<feature type="domain" description="Methyltransferase type 11" evidence="1">
    <location>
        <begin position="60"/>
        <end position="150"/>
    </location>
</feature>
<sequence>MTKRKDSSSNTSKETIKGFGEEWTKFDQSNLPELERENLFNSYFSIFPWKELPKNSIGFDAGCGTGRWALLVAPRVGKLHCIDPSSAIEVAKKNLSKLDNCYFHRSPVDSMDIEDKTMDFGYSLGVLHHVPDTQQGINDCVKKLKPGAPFLLYLYYALENRPLWYRGAWRLSDFLRNLISRLPFSLRYLVSQFLA</sequence>
<evidence type="ECO:0000313" key="2">
    <source>
        <dbReference type="EMBL" id="SVB71944.1"/>
    </source>
</evidence>
<dbReference type="InterPro" id="IPR013216">
    <property type="entry name" value="Methyltransf_11"/>
</dbReference>
<gene>
    <name evidence="2" type="ORF">METZ01_LOCUS224798</name>
</gene>
<protein>
    <recommendedName>
        <fullName evidence="1">Methyltransferase type 11 domain-containing protein</fullName>
    </recommendedName>
</protein>
<proteinExistence type="predicted"/>
<dbReference type="AlphaFoldDB" id="A0A382GBD1"/>
<dbReference type="SUPFAM" id="SSF53335">
    <property type="entry name" value="S-adenosyl-L-methionine-dependent methyltransferases"/>
    <property type="match status" value="1"/>
</dbReference>
<dbReference type="CDD" id="cd02440">
    <property type="entry name" value="AdoMet_MTases"/>
    <property type="match status" value="1"/>
</dbReference>
<dbReference type="GO" id="GO:0008757">
    <property type="term" value="F:S-adenosylmethionine-dependent methyltransferase activity"/>
    <property type="evidence" value="ECO:0007669"/>
    <property type="project" value="InterPro"/>
</dbReference>
<dbReference type="EMBL" id="UINC01054348">
    <property type="protein sequence ID" value="SVB71944.1"/>
    <property type="molecule type" value="Genomic_DNA"/>
</dbReference>
<dbReference type="Gene3D" id="3.40.50.150">
    <property type="entry name" value="Vaccinia Virus protein VP39"/>
    <property type="match status" value="1"/>
</dbReference>
<evidence type="ECO:0000259" key="1">
    <source>
        <dbReference type="Pfam" id="PF08241"/>
    </source>
</evidence>
<dbReference type="Pfam" id="PF08241">
    <property type="entry name" value="Methyltransf_11"/>
    <property type="match status" value="1"/>
</dbReference>
<organism evidence="2">
    <name type="scientific">marine metagenome</name>
    <dbReference type="NCBI Taxonomy" id="408172"/>
    <lineage>
        <taxon>unclassified sequences</taxon>
        <taxon>metagenomes</taxon>
        <taxon>ecological metagenomes</taxon>
    </lineage>
</organism>
<accession>A0A382GBD1</accession>
<name>A0A382GBD1_9ZZZZ</name>